<gene>
    <name evidence="2" type="ORF">CKALI_11120</name>
</gene>
<dbReference type="AlphaFoldDB" id="A0A6B8W0E8"/>
<dbReference type="EMBL" id="CP046452">
    <property type="protein sequence ID" value="QGU03070.1"/>
    <property type="molecule type" value="Genomic_DNA"/>
</dbReference>
<dbReference type="Proteomes" id="UP000427071">
    <property type="component" value="Chromosome"/>
</dbReference>
<evidence type="ECO:0000313" key="2">
    <source>
        <dbReference type="EMBL" id="QGU03070.1"/>
    </source>
</evidence>
<feature type="transmembrane region" description="Helical" evidence="1">
    <location>
        <begin position="25"/>
        <end position="45"/>
    </location>
</feature>
<keyword evidence="1" id="KW-0472">Membrane</keyword>
<reference evidence="3" key="1">
    <citation type="submission" date="2019-11" db="EMBL/GenBank/DDBJ databases">
        <title>Complete genome sequence of Corynebacterium kalinowskii 1959, a novel Corynebacterium species isolated from soil of a small paddock in Vilsendorf, Germany.</title>
        <authorList>
            <person name="Schaffert L."/>
            <person name="Ruwe M."/>
            <person name="Milse J."/>
            <person name="Hanuschka K."/>
            <person name="Ortseifen V."/>
            <person name="Droste J."/>
            <person name="Brandt D."/>
            <person name="Schlueter L."/>
            <person name="Kutter Y."/>
            <person name="Vinke S."/>
            <person name="Viehoefer P."/>
            <person name="Jacob L."/>
            <person name="Luebke N.-C."/>
            <person name="Schulte-Berndt E."/>
            <person name="Hain C."/>
            <person name="Linder M."/>
            <person name="Schmidt P."/>
            <person name="Wollenschlaeger L."/>
            <person name="Luttermann T."/>
            <person name="Thieme E."/>
            <person name="Hassa J."/>
            <person name="Haak M."/>
            <person name="Wittchen M."/>
            <person name="Mentz A."/>
            <person name="Persicke M."/>
            <person name="Busche T."/>
            <person name="Ruckert C."/>
        </authorList>
    </citation>
    <scope>NUCLEOTIDE SEQUENCE [LARGE SCALE GENOMIC DNA]</scope>
    <source>
        <strain evidence="3">1959</strain>
    </source>
</reference>
<sequence length="176" mass="19653">MNTYIDQIRTCQTVVLRGDIPNRPIIIKMYIIMGIATLLSTGVLYDEMGLIGLVFSLGIALVEAFIMVHIWRTAARNRDAQVIHIGSDGLFTRGVLVPWRSIELFDVTPAAQHFTARLAPEATVKIADVPNEEAMRLEVARQQGLIVHTAGQELSAAEIADLCRKAMEMYRTVEFR</sequence>
<keyword evidence="1" id="KW-0812">Transmembrane</keyword>
<evidence type="ECO:0000313" key="3">
    <source>
        <dbReference type="Proteomes" id="UP000427071"/>
    </source>
</evidence>
<proteinExistence type="predicted"/>
<dbReference type="RefSeq" id="WP_156193394.1">
    <property type="nucleotide sequence ID" value="NZ_CP046452.1"/>
</dbReference>
<protein>
    <submittedName>
        <fullName evidence="2">Uncharacterized protein</fullName>
    </submittedName>
</protein>
<evidence type="ECO:0000256" key="1">
    <source>
        <dbReference type="SAM" id="Phobius"/>
    </source>
</evidence>
<dbReference type="KEGG" id="ckw:CKALI_11120"/>
<feature type="transmembrane region" description="Helical" evidence="1">
    <location>
        <begin position="51"/>
        <end position="71"/>
    </location>
</feature>
<keyword evidence="1" id="KW-1133">Transmembrane helix</keyword>
<name>A0A6B8W0E8_9CORY</name>
<organism evidence="2 3">
    <name type="scientific">Corynebacterium kalinowskii</name>
    <dbReference type="NCBI Taxonomy" id="2675216"/>
    <lineage>
        <taxon>Bacteria</taxon>
        <taxon>Bacillati</taxon>
        <taxon>Actinomycetota</taxon>
        <taxon>Actinomycetes</taxon>
        <taxon>Mycobacteriales</taxon>
        <taxon>Corynebacteriaceae</taxon>
        <taxon>Corynebacterium</taxon>
    </lineage>
</organism>
<keyword evidence="3" id="KW-1185">Reference proteome</keyword>
<accession>A0A6B8W0E8</accession>